<evidence type="ECO:0000256" key="1">
    <source>
        <dbReference type="SAM" id="MobiDB-lite"/>
    </source>
</evidence>
<dbReference type="EnsemblPlants" id="TuG1812G0400003207.01.T01">
    <property type="protein sequence ID" value="TuG1812G0400003207.01.T01.cds277958"/>
    <property type="gene ID" value="TuG1812G0400003207.01"/>
</dbReference>
<dbReference type="Proteomes" id="UP000015106">
    <property type="component" value="Chromosome 4"/>
</dbReference>
<reference evidence="2" key="3">
    <citation type="submission" date="2022-06" db="UniProtKB">
        <authorList>
            <consortium name="EnsemblPlants"/>
        </authorList>
    </citation>
    <scope>IDENTIFICATION</scope>
</reference>
<evidence type="ECO:0000313" key="3">
    <source>
        <dbReference type="Proteomes" id="UP000015106"/>
    </source>
</evidence>
<organism evidence="2 3">
    <name type="scientific">Triticum urartu</name>
    <name type="common">Red wild einkorn</name>
    <name type="synonym">Crithodium urartu</name>
    <dbReference type="NCBI Taxonomy" id="4572"/>
    <lineage>
        <taxon>Eukaryota</taxon>
        <taxon>Viridiplantae</taxon>
        <taxon>Streptophyta</taxon>
        <taxon>Embryophyta</taxon>
        <taxon>Tracheophyta</taxon>
        <taxon>Spermatophyta</taxon>
        <taxon>Magnoliopsida</taxon>
        <taxon>Liliopsida</taxon>
        <taxon>Poales</taxon>
        <taxon>Poaceae</taxon>
        <taxon>BOP clade</taxon>
        <taxon>Pooideae</taxon>
        <taxon>Triticodae</taxon>
        <taxon>Triticeae</taxon>
        <taxon>Triticinae</taxon>
        <taxon>Triticum</taxon>
    </lineage>
</organism>
<reference evidence="2" key="2">
    <citation type="submission" date="2018-03" db="EMBL/GenBank/DDBJ databases">
        <title>The Triticum urartu genome reveals the dynamic nature of wheat genome evolution.</title>
        <authorList>
            <person name="Ling H."/>
            <person name="Ma B."/>
            <person name="Shi X."/>
            <person name="Liu H."/>
            <person name="Dong L."/>
            <person name="Sun H."/>
            <person name="Cao Y."/>
            <person name="Gao Q."/>
            <person name="Zheng S."/>
            <person name="Li Y."/>
            <person name="Yu Y."/>
            <person name="Du H."/>
            <person name="Qi M."/>
            <person name="Li Y."/>
            <person name="Yu H."/>
            <person name="Cui Y."/>
            <person name="Wang N."/>
            <person name="Chen C."/>
            <person name="Wu H."/>
            <person name="Zhao Y."/>
            <person name="Zhang J."/>
            <person name="Li Y."/>
            <person name="Zhou W."/>
            <person name="Zhang B."/>
            <person name="Hu W."/>
            <person name="Eijk M."/>
            <person name="Tang J."/>
            <person name="Witsenboer H."/>
            <person name="Zhao S."/>
            <person name="Li Z."/>
            <person name="Zhang A."/>
            <person name="Wang D."/>
            <person name="Liang C."/>
        </authorList>
    </citation>
    <scope>NUCLEOTIDE SEQUENCE [LARGE SCALE GENOMIC DNA]</scope>
    <source>
        <strain evidence="2">cv. G1812</strain>
    </source>
</reference>
<feature type="region of interest" description="Disordered" evidence="1">
    <location>
        <begin position="72"/>
        <end position="98"/>
    </location>
</feature>
<proteinExistence type="predicted"/>
<dbReference type="AlphaFoldDB" id="A0A8R7UBG7"/>
<sequence>NFEQCPHQGNNAKERAIARYDQLGSNLWFSPRSSRLGTTEVPPNRSSLVPSPPLFSIPVVAYAHGPCAGGCPHPYEQADKTRQDLLSPPSDEDFDGEV</sequence>
<accession>A0A8R7UBG7</accession>
<dbReference type="Gramene" id="TuG1812G0400003207.01.T01">
    <property type="protein sequence ID" value="TuG1812G0400003207.01.T01.cds277958"/>
    <property type="gene ID" value="TuG1812G0400003207.01"/>
</dbReference>
<keyword evidence="3" id="KW-1185">Reference proteome</keyword>
<reference evidence="3" key="1">
    <citation type="journal article" date="2013" name="Nature">
        <title>Draft genome of the wheat A-genome progenitor Triticum urartu.</title>
        <authorList>
            <person name="Ling H.Q."/>
            <person name="Zhao S."/>
            <person name="Liu D."/>
            <person name="Wang J."/>
            <person name="Sun H."/>
            <person name="Zhang C."/>
            <person name="Fan H."/>
            <person name="Li D."/>
            <person name="Dong L."/>
            <person name="Tao Y."/>
            <person name="Gao C."/>
            <person name="Wu H."/>
            <person name="Li Y."/>
            <person name="Cui Y."/>
            <person name="Guo X."/>
            <person name="Zheng S."/>
            <person name="Wang B."/>
            <person name="Yu K."/>
            <person name="Liang Q."/>
            <person name="Yang W."/>
            <person name="Lou X."/>
            <person name="Chen J."/>
            <person name="Feng M."/>
            <person name="Jian J."/>
            <person name="Zhang X."/>
            <person name="Luo G."/>
            <person name="Jiang Y."/>
            <person name="Liu J."/>
            <person name="Wang Z."/>
            <person name="Sha Y."/>
            <person name="Zhang B."/>
            <person name="Wu H."/>
            <person name="Tang D."/>
            <person name="Shen Q."/>
            <person name="Xue P."/>
            <person name="Zou S."/>
            <person name="Wang X."/>
            <person name="Liu X."/>
            <person name="Wang F."/>
            <person name="Yang Y."/>
            <person name="An X."/>
            <person name="Dong Z."/>
            <person name="Zhang K."/>
            <person name="Zhang X."/>
            <person name="Luo M.C."/>
            <person name="Dvorak J."/>
            <person name="Tong Y."/>
            <person name="Wang J."/>
            <person name="Yang H."/>
            <person name="Li Z."/>
            <person name="Wang D."/>
            <person name="Zhang A."/>
            <person name="Wang J."/>
        </authorList>
    </citation>
    <scope>NUCLEOTIDE SEQUENCE</scope>
    <source>
        <strain evidence="3">cv. G1812</strain>
    </source>
</reference>
<name>A0A8R7UBG7_TRIUA</name>
<protein>
    <submittedName>
        <fullName evidence="2">Uncharacterized protein</fullName>
    </submittedName>
</protein>
<evidence type="ECO:0000313" key="2">
    <source>
        <dbReference type="EnsemblPlants" id="TuG1812G0400003207.01.T01.cds277958"/>
    </source>
</evidence>